<dbReference type="InterPro" id="IPR011042">
    <property type="entry name" value="6-blade_b-propeller_TolB-like"/>
</dbReference>
<accession>A0A9D4Z9R0</accession>
<sequence>MGLWWRLAVVAVAAVGSFIAVDPWERSPIAGYPNFTAAPVPVRPFHLSRNFPRDHLNKLQDSQILFYNQLHGPESLTFDALGRGPYTGISDGRILRWDGPELGWIQFATIYSNGSENCKPQTPPAPNIAYEHECGRPLGIQFMKSTGELYIADSYFGLLVVGPDGGQAKQLVKEAEGSTFAFTNDLVISPEGLIYFTVSSDLYPRSRFLLTAFAGDRSGRLLSYDPRTREVKVLYRGLLTPNGITMSKDGSFLVFAETGQCRLNRFWLKGAEAGSMETFAELPGFPDNVRVNSKGQFWVAIYCRQSRTAWLLLRFPWLRRALVQLPLTFKQLNTIFLGSHPHALAIRLDQDGKILEVLEDQTGKTVKFISEIEERDGQLWMGSVLMPHIAVYSLL</sequence>
<name>A0A9D4Z9R0_ADICA</name>
<keyword evidence="5" id="KW-0325">Glycoprotein</keyword>
<dbReference type="Gene3D" id="2.120.10.30">
    <property type="entry name" value="TolB, C-terminal domain"/>
    <property type="match status" value="1"/>
</dbReference>
<dbReference type="Pfam" id="PF20067">
    <property type="entry name" value="SSL_N"/>
    <property type="match status" value="1"/>
</dbReference>
<dbReference type="OrthoDB" id="5307922at2759"/>
<evidence type="ECO:0000256" key="4">
    <source>
        <dbReference type="ARBA" id="ARBA00022729"/>
    </source>
</evidence>
<comment type="caution">
    <text evidence="8">The sequence shown here is derived from an EMBL/GenBank/DDBJ whole genome shotgun (WGS) entry which is preliminary data.</text>
</comment>
<dbReference type="Pfam" id="PF03088">
    <property type="entry name" value="Str_synth"/>
    <property type="match status" value="1"/>
</dbReference>
<keyword evidence="9" id="KW-1185">Reference proteome</keyword>
<feature type="domain" description="Strictosidine synthase conserved region" evidence="7">
    <location>
        <begin position="184"/>
        <end position="270"/>
    </location>
</feature>
<evidence type="ECO:0000256" key="2">
    <source>
        <dbReference type="ARBA" id="ARBA00009191"/>
    </source>
</evidence>
<dbReference type="InterPro" id="IPR018119">
    <property type="entry name" value="Strictosidine_synth_cons-reg"/>
</dbReference>
<dbReference type="SUPFAM" id="SSF63829">
    <property type="entry name" value="Calcium-dependent phosphotriesterase"/>
    <property type="match status" value="1"/>
</dbReference>
<dbReference type="Proteomes" id="UP000886520">
    <property type="component" value="Chromosome 19"/>
</dbReference>
<evidence type="ECO:0000313" key="9">
    <source>
        <dbReference type="Proteomes" id="UP000886520"/>
    </source>
</evidence>
<dbReference type="GO" id="GO:0016787">
    <property type="term" value="F:hydrolase activity"/>
    <property type="evidence" value="ECO:0007669"/>
    <property type="project" value="TreeGrafter"/>
</dbReference>
<evidence type="ECO:0000256" key="6">
    <source>
        <dbReference type="SAM" id="SignalP"/>
    </source>
</evidence>
<keyword evidence="4 6" id="KW-0732">Signal</keyword>
<evidence type="ECO:0000313" key="8">
    <source>
        <dbReference type="EMBL" id="KAI5064871.1"/>
    </source>
</evidence>
<feature type="chain" id="PRO_5038846558" description="Strictosidine synthase conserved region domain-containing protein" evidence="6">
    <location>
        <begin position="21"/>
        <end position="395"/>
    </location>
</feature>
<keyword evidence="3" id="KW-0926">Vacuole</keyword>
<feature type="signal peptide" evidence="6">
    <location>
        <begin position="1"/>
        <end position="20"/>
    </location>
</feature>
<evidence type="ECO:0000256" key="3">
    <source>
        <dbReference type="ARBA" id="ARBA00022554"/>
    </source>
</evidence>
<dbReference type="AlphaFoldDB" id="A0A9D4Z9R0"/>
<dbReference type="FunFam" id="2.120.10.30:FF:000032">
    <property type="entry name" value="Protein STRICTOSIDINE SYNTHASE-LIKE 13"/>
    <property type="match status" value="1"/>
</dbReference>
<dbReference type="PANTHER" id="PTHR10426:SF106">
    <property type="entry name" value="PROTEIN STRICTOSIDINE SYNTHASE-LIKE 3"/>
    <property type="match status" value="1"/>
</dbReference>
<comment type="similarity">
    <text evidence="2">Belongs to the strictosidine synthase family.</text>
</comment>
<evidence type="ECO:0000256" key="5">
    <source>
        <dbReference type="ARBA" id="ARBA00023180"/>
    </source>
</evidence>
<reference evidence="8" key="1">
    <citation type="submission" date="2021-01" db="EMBL/GenBank/DDBJ databases">
        <title>Adiantum capillus-veneris genome.</title>
        <authorList>
            <person name="Fang Y."/>
            <person name="Liao Q."/>
        </authorList>
    </citation>
    <scope>NUCLEOTIDE SEQUENCE</scope>
    <source>
        <strain evidence="8">H3</strain>
        <tissue evidence="8">Leaf</tissue>
    </source>
</reference>
<protein>
    <recommendedName>
        <fullName evidence="7">Strictosidine synthase conserved region domain-containing protein</fullName>
    </recommendedName>
</protein>
<dbReference type="GO" id="GO:0005773">
    <property type="term" value="C:vacuole"/>
    <property type="evidence" value="ECO:0007669"/>
    <property type="project" value="UniProtKB-SubCell"/>
</dbReference>
<dbReference type="PANTHER" id="PTHR10426">
    <property type="entry name" value="STRICTOSIDINE SYNTHASE-RELATED"/>
    <property type="match status" value="1"/>
</dbReference>
<evidence type="ECO:0000256" key="1">
    <source>
        <dbReference type="ARBA" id="ARBA00004116"/>
    </source>
</evidence>
<dbReference type="GO" id="GO:0012505">
    <property type="term" value="C:endomembrane system"/>
    <property type="evidence" value="ECO:0007669"/>
    <property type="project" value="TreeGrafter"/>
</dbReference>
<evidence type="ECO:0000259" key="7">
    <source>
        <dbReference type="Pfam" id="PF03088"/>
    </source>
</evidence>
<gene>
    <name evidence="8" type="ORF">GOP47_0019566</name>
</gene>
<organism evidence="8 9">
    <name type="scientific">Adiantum capillus-veneris</name>
    <name type="common">Maidenhair fern</name>
    <dbReference type="NCBI Taxonomy" id="13818"/>
    <lineage>
        <taxon>Eukaryota</taxon>
        <taxon>Viridiplantae</taxon>
        <taxon>Streptophyta</taxon>
        <taxon>Embryophyta</taxon>
        <taxon>Tracheophyta</taxon>
        <taxon>Polypodiopsida</taxon>
        <taxon>Polypodiidae</taxon>
        <taxon>Polypodiales</taxon>
        <taxon>Pteridineae</taxon>
        <taxon>Pteridaceae</taxon>
        <taxon>Vittarioideae</taxon>
        <taxon>Adiantum</taxon>
    </lineage>
</organism>
<proteinExistence type="inferred from homology"/>
<comment type="subcellular location">
    <subcellularLocation>
        <location evidence="1">Vacuole</location>
    </subcellularLocation>
</comment>
<dbReference type="EMBL" id="JABFUD020000019">
    <property type="protein sequence ID" value="KAI5064871.1"/>
    <property type="molecule type" value="Genomic_DNA"/>
</dbReference>